<comment type="caution">
    <text evidence="4">The sequence shown here is derived from an EMBL/GenBank/DDBJ whole genome shotgun (WGS) entry which is preliminary data.</text>
</comment>
<dbReference type="InterPro" id="IPR052940">
    <property type="entry name" value="Carb_Esterase_6"/>
</dbReference>
<dbReference type="Pfam" id="PF03629">
    <property type="entry name" value="SASA"/>
    <property type="match status" value="1"/>
</dbReference>
<keyword evidence="1" id="KW-0378">Hydrolase</keyword>
<feature type="domain" description="Sialate O-acetylesterase" evidence="3">
    <location>
        <begin position="44"/>
        <end position="235"/>
    </location>
</feature>
<dbReference type="PANTHER" id="PTHR31988:SF19">
    <property type="entry name" value="9-O-ACETYL-N-ACETYLNEURAMINIC ACID DEACETYLASE-RELATED"/>
    <property type="match status" value="1"/>
</dbReference>
<accession>A0A5C6C5D5</accession>
<reference evidence="4 5" key="1">
    <citation type="journal article" date="2020" name="Antonie Van Leeuwenhoek">
        <title>Rhodopirellula heiligendammensis sp. nov., Rhodopirellula pilleata sp. nov., and Rhodopirellula solitaria sp. nov. isolated from natural or artificial marine surfaces in Northern Germany and California, USA, and emended description of the genus Rhodopirellula.</title>
        <authorList>
            <person name="Kallscheuer N."/>
            <person name="Wiegand S."/>
            <person name="Jogler M."/>
            <person name="Boedeker C."/>
            <person name="Peeters S.H."/>
            <person name="Rast P."/>
            <person name="Heuer A."/>
            <person name="Jetten M.S.M."/>
            <person name="Rohde M."/>
            <person name="Jogler C."/>
        </authorList>
    </citation>
    <scope>NUCLEOTIDE SEQUENCE [LARGE SCALE GENOMIC DNA]</scope>
    <source>
        <strain evidence="4 5">Poly21</strain>
    </source>
</reference>
<dbReference type="InterPro" id="IPR036514">
    <property type="entry name" value="SGNH_hydro_sf"/>
</dbReference>
<dbReference type="Proteomes" id="UP000319908">
    <property type="component" value="Unassembled WGS sequence"/>
</dbReference>
<gene>
    <name evidence="4" type="ORF">Poly21_20080</name>
</gene>
<evidence type="ECO:0000313" key="5">
    <source>
        <dbReference type="Proteomes" id="UP000319908"/>
    </source>
</evidence>
<keyword evidence="5" id="KW-1185">Reference proteome</keyword>
<dbReference type="RefSeq" id="WP_146406557.1">
    <property type="nucleotide sequence ID" value="NZ_SJPU01000001.1"/>
</dbReference>
<feature type="signal peptide" evidence="2">
    <location>
        <begin position="1"/>
        <end position="23"/>
    </location>
</feature>
<evidence type="ECO:0000256" key="2">
    <source>
        <dbReference type="SAM" id="SignalP"/>
    </source>
</evidence>
<feature type="chain" id="PRO_5023062526" description="Sialate O-acetylesterase domain-containing protein" evidence="2">
    <location>
        <begin position="24"/>
        <end position="254"/>
    </location>
</feature>
<keyword evidence="2" id="KW-0732">Signal</keyword>
<dbReference type="PANTHER" id="PTHR31988">
    <property type="entry name" value="ESTERASE, PUTATIVE (DUF303)-RELATED"/>
    <property type="match status" value="1"/>
</dbReference>
<dbReference type="EMBL" id="SJPU01000001">
    <property type="protein sequence ID" value="TWU19830.1"/>
    <property type="molecule type" value="Genomic_DNA"/>
</dbReference>
<evidence type="ECO:0000256" key="1">
    <source>
        <dbReference type="ARBA" id="ARBA00022801"/>
    </source>
</evidence>
<proteinExistence type="predicted"/>
<dbReference type="InterPro" id="IPR005181">
    <property type="entry name" value="SASA"/>
</dbReference>
<dbReference type="Gene3D" id="3.40.50.1110">
    <property type="entry name" value="SGNH hydrolase"/>
    <property type="match status" value="1"/>
</dbReference>
<name>A0A5C6C5D5_9BACT</name>
<evidence type="ECO:0000313" key="4">
    <source>
        <dbReference type="EMBL" id="TWU19830.1"/>
    </source>
</evidence>
<dbReference type="OrthoDB" id="248184at2"/>
<dbReference type="SUPFAM" id="SSF52266">
    <property type="entry name" value="SGNH hydrolase"/>
    <property type="match status" value="1"/>
</dbReference>
<evidence type="ECO:0000259" key="3">
    <source>
        <dbReference type="Pfam" id="PF03629"/>
    </source>
</evidence>
<organism evidence="4 5">
    <name type="scientific">Allorhodopirellula heiligendammensis</name>
    <dbReference type="NCBI Taxonomy" id="2714739"/>
    <lineage>
        <taxon>Bacteria</taxon>
        <taxon>Pseudomonadati</taxon>
        <taxon>Planctomycetota</taxon>
        <taxon>Planctomycetia</taxon>
        <taxon>Pirellulales</taxon>
        <taxon>Pirellulaceae</taxon>
        <taxon>Allorhodopirellula</taxon>
    </lineage>
</organism>
<dbReference type="GO" id="GO:0016788">
    <property type="term" value="F:hydrolase activity, acting on ester bonds"/>
    <property type="evidence" value="ECO:0007669"/>
    <property type="project" value="UniProtKB-ARBA"/>
</dbReference>
<protein>
    <recommendedName>
        <fullName evidence="3">Sialate O-acetylesterase domain-containing protein</fullName>
    </recommendedName>
</protein>
<dbReference type="AlphaFoldDB" id="A0A5C6C5D5"/>
<sequence>MLIRTPRTLLFLIALFAAATTGASEPRQNSTHLFILSGQSNMAGLDPSTSFTPTVEAAFGKENVTVVKDAMGGQPIRHWFKNWKPSQGDQPKATGDLYDRLMKKVNAETAGKEFTTVTFVWMQGERDARESHGDVYAASMKGLIEQLASDLGRDDINFVIGRLSDFDLRNAKHPHWTKVREAQVEVATGDSRGAWVDTDDLNDGTNKRGKEVKDDLHYSVSGYKTLGKRFAEKSIELIQQGTQPTAAATPDAQR</sequence>